<dbReference type="AlphaFoldDB" id="A0A6I9YD30"/>
<dbReference type="OrthoDB" id="199400at2759"/>
<sequence>MAADPERENGSETDHGSDLPVGVENPSSGAALRAVTPAVDAKWKAAFHEGVQPRALHLQGIKMEKLRRKSLQQKKMEKEEPPDSLSQDWLNTESMTLETRAYLLDKLLPTLVPAVEALLKVAERKQALEPQESQPCPFDPMIFLGEYLMRHNPAYDLTAQPNPYVRGLKAITDQLMARVPDTTMHKLAGMKNLVEEKRRHREDVENIKAQVNQLREQALAVQFHEWTLDGTGQLPLALVTGANEPGPPQLAGKDLPHTLTPE</sequence>
<dbReference type="KEGG" id="tsr:106548964"/>
<name>A0A6I9YD30_9SAUR</name>
<dbReference type="RefSeq" id="XP_013921940.1">
    <property type="nucleotide sequence ID" value="XM_014066465.1"/>
</dbReference>
<dbReference type="CTD" id="374786"/>
<accession>A0A6I9YD30</accession>
<gene>
    <name evidence="4" type="primary">EFCAB5</name>
</gene>
<dbReference type="CDD" id="cd22968">
    <property type="entry name" value="DD_EFCAB5"/>
    <property type="match status" value="1"/>
</dbReference>
<protein>
    <submittedName>
        <fullName evidence="4">EF-hand calcium-binding domain-containing protein 5</fullName>
    </submittedName>
</protein>
<dbReference type="PANTHER" id="PTHR46788">
    <property type="entry name" value="EF-HAND CALCIUM-BINDING DOMAIN-CONTAINING PROTEIN 5"/>
    <property type="match status" value="1"/>
</dbReference>
<feature type="region of interest" description="Disordered" evidence="2">
    <location>
        <begin position="1"/>
        <end position="29"/>
    </location>
</feature>
<keyword evidence="1" id="KW-0175">Coiled coil</keyword>
<proteinExistence type="predicted"/>
<keyword evidence="3" id="KW-1185">Reference proteome</keyword>
<feature type="compositionally biased region" description="Basic and acidic residues" evidence="2">
    <location>
        <begin position="1"/>
        <end position="17"/>
    </location>
</feature>
<dbReference type="Gene3D" id="1.20.890.10">
    <property type="entry name" value="cAMP-dependent protein kinase regulatory subunit, dimerization-anchoring domain"/>
    <property type="match status" value="1"/>
</dbReference>
<dbReference type="PANTHER" id="PTHR46788:SF1">
    <property type="entry name" value="EF-HAND CALCIUM-BINDING DOMAIN-CONTAINING PROTEIN 5"/>
    <property type="match status" value="1"/>
</dbReference>
<dbReference type="GeneID" id="106548964"/>
<evidence type="ECO:0000256" key="1">
    <source>
        <dbReference type="SAM" id="Coils"/>
    </source>
</evidence>
<evidence type="ECO:0000313" key="3">
    <source>
        <dbReference type="Proteomes" id="UP000504617"/>
    </source>
</evidence>
<reference evidence="4" key="1">
    <citation type="submission" date="2025-08" db="UniProtKB">
        <authorList>
            <consortium name="RefSeq"/>
        </authorList>
    </citation>
    <scope>IDENTIFICATION</scope>
</reference>
<organism evidence="3 4">
    <name type="scientific">Thamnophis sirtalis</name>
    <dbReference type="NCBI Taxonomy" id="35019"/>
    <lineage>
        <taxon>Eukaryota</taxon>
        <taxon>Metazoa</taxon>
        <taxon>Chordata</taxon>
        <taxon>Craniata</taxon>
        <taxon>Vertebrata</taxon>
        <taxon>Euteleostomi</taxon>
        <taxon>Lepidosauria</taxon>
        <taxon>Squamata</taxon>
        <taxon>Bifurcata</taxon>
        <taxon>Unidentata</taxon>
        <taxon>Episquamata</taxon>
        <taxon>Toxicofera</taxon>
        <taxon>Serpentes</taxon>
        <taxon>Colubroidea</taxon>
        <taxon>Colubridae</taxon>
        <taxon>Natricinae</taxon>
        <taxon>Thamnophis</taxon>
    </lineage>
</organism>
<dbReference type="Proteomes" id="UP000504617">
    <property type="component" value="Unplaced"/>
</dbReference>
<feature type="coiled-coil region" evidence="1">
    <location>
        <begin position="190"/>
        <end position="217"/>
    </location>
</feature>
<feature type="region of interest" description="Disordered" evidence="2">
    <location>
        <begin position="241"/>
        <end position="262"/>
    </location>
</feature>
<evidence type="ECO:0000313" key="4">
    <source>
        <dbReference type="RefSeq" id="XP_013921940.1"/>
    </source>
</evidence>
<evidence type="ECO:0000256" key="2">
    <source>
        <dbReference type="SAM" id="MobiDB-lite"/>
    </source>
</evidence>